<evidence type="ECO:0000313" key="1">
    <source>
        <dbReference type="EMBL" id="NYI84009.1"/>
    </source>
</evidence>
<comment type="caution">
    <text evidence="1">The sequence shown here is derived from an EMBL/GenBank/DDBJ whole genome shotgun (WGS) entry which is preliminary data.</text>
</comment>
<reference evidence="1 2" key="1">
    <citation type="submission" date="2020-07" db="EMBL/GenBank/DDBJ databases">
        <title>Sequencing the genomes of 1000 actinobacteria strains.</title>
        <authorList>
            <person name="Klenk H.-P."/>
        </authorList>
    </citation>
    <scope>NUCLEOTIDE SEQUENCE [LARGE SCALE GENOMIC DNA]</scope>
    <source>
        <strain evidence="1 2">DSM 44065</strain>
    </source>
</reference>
<dbReference type="AlphaFoldDB" id="A0A853ALT8"/>
<evidence type="ECO:0008006" key="3">
    <source>
        <dbReference type="Google" id="ProtNLM"/>
    </source>
</evidence>
<sequence length="164" mass="18399">MRRPRRAGTRPRFLAIYLNDHLAGATGGVNLAKRSASSHHDAKLQELAEEIAEDRRTLLHIMHTLGVRPTRYKPFAAWLAERAGSMKTNGRLVRRSPLSGLIELEALQMGIHGKIACWRTLLALSDRVSELNPSLLRELLGRAHAQLHVVEQMHSDLAHKLSSR</sequence>
<accession>A0A853ALT8</accession>
<dbReference type="EMBL" id="JACCFJ010000001">
    <property type="protein sequence ID" value="NYI84009.1"/>
    <property type="molecule type" value="Genomic_DNA"/>
</dbReference>
<evidence type="ECO:0000313" key="2">
    <source>
        <dbReference type="Proteomes" id="UP000587002"/>
    </source>
</evidence>
<protein>
    <recommendedName>
        <fullName evidence="3">DUF2383 domain-containing protein</fullName>
    </recommendedName>
</protein>
<dbReference type="Proteomes" id="UP000587002">
    <property type="component" value="Unassembled WGS sequence"/>
</dbReference>
<organism evidence="1 2">
    <name type="scientific">Saccharopolyspora hordei</name>
    <dbReference type="NCBI Taxonomy" id="1838"/>
    <lineage>
        <taxon>Bacteria</taxon>
        <taxon>Bacillati</taxon>
        <taxon>Actinomycetota</taxon>
        <taxon>Actinomycetes</taxon>
        <taxon>Pseudonocardiales</taxon>
        <taxon>Pseudonocardiaceae</taxon>
        <taxon>Saccharopolyspora</taxon>
    </lineage>
</organism>
<proteinExistence type="predicted"/>
<dbReference type="RefSeq" id="WP_179720879.1">
    <property type="nucleotide sequence ID" value="NZ_BAABFH010000001.1"/>
</dbReference>
<name>A0A853ALT8_9PSEU</name>
<keyword evidence="2" id="KW-1185">Reference proteome</keyword>
<gene>
    <name evidence="1" type="ORF">HNR68_002639</name>
</gene>